<name>A0A1J4KUU8_9EUKA</name>
<dbReference type="VEuPathDB" id="TrichDB:TRFO_42714"/>
<dbReference type="PANTHER" id="PTHR24320:SF148">
    <property type="entry name" value="NAD(P)-BINDING ROSSMANN-FOLD SUPERFAMILY PROTEIN"/>
    <property type="match status" value="1"/>
</dbReference>
<dbReference type="InterPro" id="IPR002347">
    <property type="entry name" value="SDR_fam"/>
</dbReference>
<dbReference type="OrthoDB" id="191139at2759"/>
<evidence type="ECO:0000256" key="2">
    <source>
        <dbReference type="ARBA" id="ARBA00023002"/>
    </source>
</evidence>
<dbReference type="Pfam" id="PF00106">
    <property type="entry name" value="adh_short"/>
    <property type="match status" value="1"/>
</dbReference>
<dbReference type="AlphaFoldDB" id="A0A1J4KUU8"/>
<dbReference type="Proteomes" id="UP000179807">
    <property type="component" value="Unassembled WGS sequence"/>
</dbReference>
<accession>A0A1J4KUU8</accession>
<evidence type="ECO:0000313" key="3">
    <source>
        <dbReference type="EMBL" id="OHT15063.1"/>
    </source>
</evidence>
<sequence>MMTLVALITGATGQIGKAIAREIAKTGQYSVVLACRNEERAKKTVAELISDTKNHNISYRLVDTSLHNSIKSFAKSWEGPLHLLMNVASDTPRKRMETPEGIEVQFATNVLGYFWMMQEFSPVMAKSAPSKIVNVASYWAGDVDLDDLQFTRRSYDNDSCYRQSKACERMLSFYFAEKLKDSHVTVNVCHPGDVNSNLSRSLGFGGHETPEEGAATPVYVATNSKLEKVTGKYFEHLKEISCQFAKDQESIRKLVDYCEKF</sequence>
<proteinExistence type="inferred from homology"/>
<organism evidence="3 4">
    <name type="scientific">Tritrichomonas foetus</name>
    <dbReference type="NCBI Taxonomy" id="1144522"/>
    <lineage>
        <taxon>Eukaryota</taxon>
        <taxon>Metamonada</taxon>
        <taxon>Parabasalia</taxon>
        <taxon>Tritrichomonadida</taxon>
        <taxon>Tritrichomonadidae</taxon>
        <taxon>Tritrichomonas</taxon>
    </lineage>
</organism>
<reference evidence="3" key="1">
    <citation type="submission" date="2016-10" db="EMBL/GenBank/DDBJ databases">
        <authorList>
            <person name="Benchimol M."/>
            <person name="Almeida L.G."/>
            <person name="Vasconcelos A.T."/>
            <person name="Perreira-Neves A."/>
            <person name="Rosa I.A."/>
            <person name="Tasca T."/>
            <person name="Bogo M.R."/>
            <person name="de Souza W."/>
        </authorList>
    </citation>
    <scope>NUCLEOTIDE SEQUENCE [LARGE SCALE GENOMIC DNA]</scope>
    <source>
        <strain evidence="3">K</strain>
    </source>
</reference>
<comment type="caution">
    <text evidence="3">The sequence shown here is derived from an EMBL/GenBank/DDBJ whole genome shotgun (WGS) entry which is preliminary data.</text>
</comment>
<dbReference type="RefSeq" id="XP_068368199.1">
    <property type="nucleotide sequence ID" value="XM_068514454.1"/>
</dbReference>
<keyword evidence="2" id="KW-0560">Oxidoreductase</keyword>
<dbReference type="InterPro" id="IPR036291">
    <property type="entry name" value="NAD(P)-bd_dom_sf"/>
</dbReference>
<dbReference type="PANTHER" id="PTHR24320">
    <property type="entry name" value="RETINOL DEHYDROGENASE"/>
    <property type="match status" value="1"/>
</dbReference>
<gene>
    <name evidence="3" type="ORF">TRFO_42714</name>
</gene>
<dbReference type="GeneID" id="94849158"/>
<keyword evidence="4" id="KW-1185">Reference proteome</keyword>
<evidence type="ECO:0000313" key="4">
    <source>
        <dbReference type="Proteomes" id="UP000179807"/>
    </source>
</evidence>
<protein>
    <submittedName>
        <fullName evidence="3">Retinol dehydrogenase 13</fullName>
    </submittedName>
</protein>
<dbReference type="EMBL" id="MLAK01000274">
    <property type="protein sequence ID" value="OHT15063.1"/>
    <property type="molecule type" value="Genomic_DNA"/>
</dbReference>
<dbReference type="GO" id="GO:0016491">
    <property type="term" value="F:oxidoreductase activity"/>
    <property type="evidence" value="ECO:0007669"/>
    <property type="project" value="UniProtKB-KW"/>
</dbReference>
<dbReference type="Gene3D" id="3.40.50.720">
    <property type="entry name" value="NAD(P)-binding Rossmann-like Domain"/>
    <property type="match status" value="1"/>
</dbReference>
<evidence type="ECO:0000256" key="1">
    <source>
        <dbReference type="ARBA" id="ARBA00006484"/>
    </source>
</evidence>
<dbReference type="SUPFAM" id="SSF51735">
    <property type="entry name" value="NAD(P)-binding Rossmann-fold domains"/>
    <property type="match status" value="1"/>
</dbReference>
<comment type="similarity">
    <text evidence="1">Belongs to the short-chain dehydrogenases/reductases (SDR) family.</text>
</comment>
<dbReference type="PRINTS" id="PR00081">
    <property type="entry name" value="GDHRDH"/>
</dbReference>